<keyword evidence="5 8" id="KW-0862">Zinc</keyword>
<name>A0A0N8PTA1_9CHLR</name>
<dbReference type="PANTHER" id="PTHR11596:SF5">
    <property type="entry name" value="ALKALINE PHOSPHATASE"/>
    <property type="match status" value="1"/>
</dbReference>
<evidence type="ECO:0000313" key="12">
    <source>
        <dbReference type="EMBL" id="KPV54949.1"/>
    </source>
</evidence>
<feature type="binding site" evidence="8">
    <location>
        <position position="159"/>
    </location>
    <ligand>
        <name>Mg(2+)</name>
        <dbReference type="ChEBI" id="CHEBI:18420"/>
    </ligand>
</feature>
<organism evidence="12 13">
    <name type="scientific">Kouleothrix aurantiaca</name>
    <dbReference type="NCBI Taxonomy" id="186479"/>
    <lineage>
        <taxon>Bacteria</taxon>
        <taxon>Bacillati</taxon>
        <taxon>Chloroflexota</taxon>
        <taxon>Chloroflexia</taxon>
        <taxon>Chloroflexales</taxon>
        <taxon>Roseiflexineae</taxon>
        <taxon>Roseiflexaceae</taxon>
        <taxon>Kouleothrix</taxon>
    </lineage>
</organism>
<dbReference type="PRINTS" id="PR00113">
    <property type="entry name" value="ALKPHPHTASE"/>
</dbReference>
<feature type="disulfide bond" evidence="9">
    <location>
        <begin position="172"/>
        <end position="181"/>
    </location>
</feature>
<evidence type="ECO:0000256" key="4">
    <source>
        <dbReference type="ARBA" id="ARBA00022801"/>
    </source>
</evidence>
<feature type="binding site" evidence="8">
    <location>
        <position position="54"/>
    </location>
    <ligand>
        <name>Mg(2+)</name>
        <dbReference type="ChEBI" id="CHEBI:18420"/>
    </ligand>
</feature>
<evidence type="ECO:0000313" key="13">
    <source>
        <dbReference type="Proteomes" id="UP000050509"/>
    </source>
</evidence>
<dbReference type="GO" id="GO:0004035">
    <property type="term" value="F:alkaline phosphatase activity"/>
    <property type="evidence" value="ECO:0007669"/>
    <property type="project" value="TreeGrafter"/>
</dbReference>
<feature type="active site" description="Phosphoserine intermediate" evidence="7">
    <location>
        <position position="105"/>
    </location>
</feature>
<evidence type="ECO:0000256" key="8">
    <source>
        <dbReference type="PIRSR" id="PIRSR601952-2"/>
    </source>
</evidence>
<comment type="cofactor">
    <cofactor evidence="8">
        <name>Zn(2+)</name>
        <dbReference type="ChEBI" id="CHEBI:29105"/>
    </cofactor>
    <text evidence="8">Binds 2 Zn(2+) ions.</text>
</comment>
<keyword evidence="2" id="KW-0597">Phosphoprotein</keyword>
<keyword evidence="9" id="KW-1015">Disulfide bond</keyword>
<comment type="similarity">
    <text evidence="1 10">Belongs to the alkaline phosphatase family.</text>
</comment>
<evidence type="ECO:0000256" key="1">
    <source>
        <dbReference type="ARBA" id="ARBA00005984"/>
    </source>
</evidence>
<keyword evidence="3 8" id="KW-0479">Metal-binding</keyword>
<comment type="caution">
    <text evidence="12">The sequence shown here is derived from an EMBL/GenBank/DDBJ whole genome shotgun (WGS) entry which is preliminary data.</text>
</comment>
<dbReference type="CDD" id="cd16012">
    <property type="entry name" value="ALP"/>
    <property type="match status" value="1"/>
</dbReference>
<dbReference type="InterPro" id="IPR018299">
    <property type="entry name" value="Alkaline_phosphatase_AS"/>
</dbReference>
<keyword evidence="6 8" id="KW-0460">Magnesium</keyword>
<sequence length="449" mass="46889">MRHIPRKTLAIAVVALLLTPLLAVAGGAWRDKTDALRDSINGGHADNVILLIGDGMGDSEITIARNYHVGAAGRLSLDTLPLTGAMTTYAVQEAHPNLPDYVPDSAATGTAWATGTKTSNGRISTTPGTDLDLTTILELAQRKGLRTGDVSTAELTDATPAVLAAHVSARGCQGPTDMAACPQDKKAAGGPGSIAEQLVDHKVNVLLGGGKQRFDQKIDGGPFAGKTVIDSAIAQSYRVITKTSDLDALKSEKNVLGLFSSGNMSLEWSGALAQPFPGSGPQRCLEGQRPAEQPSLAAMTSTALTLLENKRGFFLQVEGASIDKQDHAANPCGQIGETIAFDAVIKVALDYQQKHPRTLVIVTADHGHTSQIIPPPTNAAQPGVFSKLTTADGTDMTVSYATSPVGASQEHTGTEVRVAAQGPRAANVVGVIDQTELYSIIVDVLRLKD</sequence>
<accession>A0A0N8PTA1</accession>
<dbReference type="AlphaFoldDB" id="A0A0N8PTA1"/>
<dbReference type="InterPro" id="IPR017850">
    <property type="entry name" value="Alkaline_phosphatase_core_sf"/>
</dbReference>
<dbReference type="SMART" id="SM00098">
    <property type="entry name" value="alkPPc"/>
    <property type="match status" value="1"/>
</dbReference>
<feature type="binding site" evidence="8">
    <location>
        <position position="366"/>
    </location>
    <ligand>
        <name>Zn(2+)</name>
        <dbReference type="ChEBI" id="CHEBI:29105"/>
        <label>2</label>
    </ligand>
</feature>
<feature type="binding site" evidence="8">
    <location>
        <position position="327"/>
    </location>
    <ligand>
        <name>Zn(2+)</name>
        <dbReference type="ChEBI" id="CHEBI:29105"/>
        <label>2</label>
    </ligand>
</feature>
<keyword evidence="4" id="KW-0378">Hydrolase</keyword>
<evidence type="ECO:0000256" key="6">
    <source>
        <dbReference type="ARBA" id="ARBA00022842"/>
    </source>
</evidence>
<evidence type="ECO:0000256" key="5">
    <source>
        <dbReference type="ARBA" id="ARBA00022833"/>
    </source>
</evidence>
<feature type="binding site" evidence="8">
    <location>
        <position position="411"/>
    </location>
    <ligand>
        <name>Zn(2+)</name>
        <dbReference type="ChEBI" id="CHEBI:29105"/>
        <label>2</label>
    </ligand>
</feature>
<feature type="binding site" evidence="8">
    <location>
        <position position="365"/>
    </location>
    <ligand>
        <name>Zn(2+)</name>
        <dbReference type="ChEBI" id="CHEBI:29105"/>
        <label>2</label>
    </ligand>
</feature>
<feature type="binding site" evidence="8">
    <location>
        <position position="157"/>
    </location>
    <ligand>
        <name>Mg(2+)</name>
        <dbReference type="ChEBI" id="CHEBI:18420"/>
    </ligand>
</feature>
<dbReference type="SUPFAM" id="SSF53649">
    <property type="entry name" value="Alkaline phosphatase-like"/>
    <property type="match status" value="1"/>
</dbReference>
<dbReference type="GO" id="GO:0046872">
    <property type="term" value="F:metal ion binding"/>
    <property type="evidence" value="ECO:0007669"/>
    <property type="project" value="UniProtKB-KW"/>
</dbReference>
<feature type="binding site" evidence="8">
    <location>
        <position position="323"/>
    </location>
    <ligand>
        <name>Zn(2+)</name>
        <dbReference type="ChEBI" id="CHEBI:29105"/>
        <label>2</label>
    </ligand>
</feature>
<gene>
    <name evidence="12" type="ORF">SE17_00615</name>
</gene>
<evidence type="ECO:0000256" key="10">
    <source>
        <dbReference type="RuleBase" id="RU003946"/>
    </source>
</evidence>
<proteinExistence type="inferred from homology"/>
<evidence type="ECO:0000256" key="7">
    <source>
        <dbReference type="PIRSR" id="PIRSR601952-1"/>
    </source>
</evidence>
<keyword evidence="11" id="KW-0732">Signal</keyword>
<dbReference type="PROSITE" id="PS00123">
    <property type="entry name" value="ALKALINE_PHOSPHATASE"/>
    <property type="match status" value="1"/>
</dbReference>
<dbReference type="InterPro" id="IPR001952">
    <property type="entry name" value="Alkaline_phosphatase"/>
</dbReference>
<reference evidence="12 13" key="1">
    <citation type="submission" date="2015-09" db="EMBL/GenBank/DDBJ databases">
        <title>Draft genome sequence of Kouleothrix aurantiaca JCM 19913.</title>
        <authorList>
            <person name="Hemp J."/>
        </authorList>
    </citation>
    <scope>NUCLEOTIDE SEQUENCE [LARGE SCALE GENOMIC DNA]</scope>
    <source>
        <strain evidence="12 13">COM-B</strain>
    </source>
</reference>
<evidence type="ECO:0000256" key="3">
    <source>
        <dbReference type="ARBA" id="ARBA00022723"/>
    </source>
</evidence>
<dbReference type="PATRIC" id="fig|186479.3.peg.8665"/>
<evidence type="ECO:0000256" key="11">
    <source>
        <dbReference type="SAM" id="SignalP"/>
    </source>
</evidence>
<feature type="binding site" evidence="8">
    <location>
        <position position="318"/>
    </location>
    <ligand>
        <name>Mg(2+)</name>
        <dbReference type="ChEBI" id="CHEBI:18420"/>
    </ligand>
</feature>
<dbReference type="EMBL" id="LJCR01000005">
    <property type="protein sequence ID" value="KPV54949.1"/>
    <property type="molecule type" value="Genomic_DNA"/>
</dbReference>
<feature type="binding site" evidence="8">
    <location>
        <position position="54"/>
    </location>
    <ligand>
        <name>Zn(2+)</name>
        <dbReference type="ChEBI" id="CHEBI:29105"/>
        <label>2</label>
    </ligand>
</feature>
<comment type="cofactor">
    <cofactor evidence="8">
        <name>Mg(2+)</name>
        <dbReference type="ChEBI" id="CHEBI:18420"/>
    </cofactor>
    <text evidence="8">Binds 1 Mg(2+) ion.</text>
</comment>
<dbReference type="Gene3D" id="3.40.720.10">
    <property type="entry name" value="Alkaline Phosphatase, subunit A"/>
    <property type="match status" value="1"/>
</dbReference>
<dbReference type="PANTHER" id="PTHR11596">
    <property type="entry name" value="ALKALINE PHOSPHATASE"/>
    <property type="match status" value="1"/>
</dbReference>
<feature type="chain" id="PRO_5006029324" evidence="11">
    <location>
        <begin position="26"/>
        <end position="449"/>
    </location>
</feature>
<feature type="signal peptide" evidence="11">
    <location>
        <begin position="1"/>
        <end position="25"/>
    </location>
</feature>
<protein>
    <submittedName>
        <fullName evidence="12">Alkaline phosphatase</fullName>
    </submittedName>
</protein>
<dbReference type="Proteomes" id="UP000050509">
    <property type="component" value="Unassembled WGS sequence"/>
</dbReference>
<dbReference type="Pfam" id="PF00245">
    <property type="entry name" value="Alk_phosphatase"/>
    <property type="match status" value="2"/>
</dbReference>
<evidence type="ECO:0000256" key="2">
    <source>
        <dbReference type="ARBA" id="ARBA00022553"/>
    </source>
</evidence>
<keyword evidence="13" id="KW-1185">Reference proteome</keyword>
<evidence type="ECO:0000256" key="9">
    <source>
        <dbReference type="PIRSR" id="PIRSR601952-3"/>
    </source>
</evidence>